<organism evidence="1">
    <name type="scientific">marine sediment metagenome</name>
    <dbReference type="NCBI Taxonomy" id="412755"/>
    <lineage>
        <taxon>unclassified sequences</taxon>
        <taxon>metagenomes</taxon>
        <taxon>ecological metagenomes</taxon>
    </lineage>
</organism>
<proteinExistence type="predicted"/>
<dbReference type="EMBL" id="BARS01002947">
    <property type="protein sequence ID" value="GAF75230.1"/>
    <property type="molecule type" value="Genomic_DNA"/>
</dbReference>
<feature type="non-terminal residue" evidence="1">
    <location>
        <position position="42"/>
    </location>
</feature>
<sequence>MEEKFELKGKQISRHLVHADGQWRTKALFNGHTNSYKGEFRP</sequence>
<dbReference type="AlphaFoldDB" id="X0TGL5"/>
<gene>
    <name evidence="1" type="ORF">S01H1_05661</name>
</gene>
<reference evidence="1" key="1">
    <citation type="journal article" date="2014" name="Front. Microbiol.">
        <title>High frequency of phylogenetically diverse reductive dehalogenase-homologous genes in deep subseafloor sedimentary metagenomes.</title>
        <authorList>
            <person name="Kawai M."/>
            <person name="Futagami T."/>
            <person name="Toyoda A."/>
            <person name="Takaki Y."/>
            <person name="Nishi S."/>
            <person name="Hori S."/>
            <person name="Arai W."/>
            <person name="Tsubouchi T."/>
            <person name="Morono Y."/>
            <person name="Uchiyama I."/>
            <person name="Ito T."/>
            <person name="Fujiyama A."/>
            <person name="Inagaki F."/>
            <person name="Takami H."/>
        </authorList>
    </citation>
    <scope>NUCLEOTIDE SEQUENCE</scope>
    <source>
        <strain evidence="1">Expedition CK06-06</strain>
    </source>
</reference>
<name>X0TGL5_9ZZZZ</name>
<accession>X0TGL5</accession>
<protein>
    <submittedName>
        <fullName evidence="1">Uncharacterized protein</fullName>
    </submittedName>
</protein>
<evidence type="ECO:0000313" key="1">
    <source>
        <dbReference type="EMBL" id="GAF75230.1"/>
    </source>
</evidence>
<comment type="caution">
    <text evidence="1">The sequence shown here is derived from an EMBL/GenBank/DDBJ whole genome shotgun (WGS) entry which is preliminary data.</text>
</comment>